<reference evidence="1 2" key="1">
    <citation type="journal article" date="2014" name="Int. J. Syst. Evol. Microbiol.">
        <title>Complete genome sequence of Corynebacterium casei LMG S-19264T (=DSM 44701T), isolated from a smear-ripened cheese.</title>
        <authorList>
            <consortium name="US DOE Joint Genome Institute (JGI-PGF)"/>
            <person name="Walter F."/>
            <person name="Albersmeier A."/>
            <person name="Kalinowski J."/>
            <person name="Ruckert C."/>
        </authorList>
    </citation>
    <scope>NUCLEOTIDE SEQUENCE [LARGE SCALE GENOMIC DNA]</scope>
    <source>
        <strain evidence="1 2">NBRC 110095</strain>
    </source>
</reference>
<organism evidence="1 2">
    <name type="scientific">Marinibactrum halimedae</name>
    <dbReference type="NCBI Taxonomy" id="1444977"/>
    <lineage>
        <taxon>Bacteria</taxon>
        <taxon>Pseudomonadati</taxon>
        <taxon>Pseudomonadota</taxon>
        <taxon>Gammaproteobacteria</taxon>
        <taxon>Cellvibrionales</taxon>
        <taxon>Cellvibrionaceae</taxon>
        <taxon>Marinibactrum</taxon>
    </lineage>
</organism>
<evidence type="ECO:0008006" key="3">
    <source>
        <dbReference type="Google" id="ProtNLM"/>
    </source>
</evidence>
<evidence type="ECO:0000313" key="2">
    <source>
        <dbReference type="Proteomes" id="UP001156870"/>
    </source>
</evidence>
<dbReference type="Proteomes" id="UP001156870">
    <property type="component" value="Unassembled WGS sequence"/>
</dbReference>
<dbReference type="PROSITE" id="PS51257">
    <property type="entry name" value="PROKAR_LIPOPROTEIN"/>
    <property type="match status" value="1"/>
</dbReference>
<dbReference type="AlphaFoldDB" id="A0AA37WQK3"/>
<name>A0AA37WQK3_9GAMM</name>
<dbReference type="InterPro" id="IPR035986">
    <property type="entry name" value="PKD_dom_sf"/>
</dbReference>
<gene>
    <name evidence="1" type="ORF">GCM10007877_38950</name>
</gene>
<dbReference type="RefSeq" id="WP_232594111.1">
    <property type="nucleotide sequence ID" value="NZ_BSPD01000102.1"/>
</dbReference>
<dbReference type="PROSITE" id="PS00018">
    <property type="entry name" value="EF_HAND_1"/>
    <property type="match status" value="1"/>
</dbReference>
<keyword evidence="2" id="KW-1185">Reference proteome</keyword>
<proteinExistence type="predicted"/>
<protein>
    <recommendedName>
        <fullName evidence="3">PKD/Chitinase domain-containing protein</fullName>
    </recommendedName>
</protein>
<dbReference type="EMBL" id="BSPD01000102">
    <property type="protein sequence ID" value="GLS28176.1"/>
    <property type="molecule type" value="Genomic_DNA"/>
</dbReference>
<accession>A0AA37WQK3</accession>
<dbReference type="InterPro" id="IPR013783">
    <property type="entry name" value="Ig-like_fold"/>
</dbReference>
<dbReference type="Pfam" id="PF22352">
    <property type="entry name" value="K319L-like_PKD"/>
    <property type="match status" value="1"/>
</dbReference>
<dbReference type="Gene3D" id="2.60.40.10">
    <property type="entry name" value="Immunoglobulins"/>
    <property type="match status" value="1"/>
</dbReference>
<dbReference type="CDD" id="cd00146">
    <property type="entry name" value="PKD"/>
    <property type="match status" value="1"/>
</dbReference>
<dbReference type="InterPro" id="IPR018247">
    <property type="entry name" value="EF_Hand_1_Ca_BS"/>
</dbReference>
<dbReference type="SUPFAM" id="SSF49299">
    <property type="entry name" value="PKD domain"/>
    <property type="match status" value="1"/>
</dbReference>
<evidence type="ECO:0000313" key="1">
    <source>
        <dbReference type="EMBL" id="GLS28176.1"/>
    </source>
</evidence>
<comment type="caution">
    <text evidence="1">The sequence shown here is derived from an EMBL/GenBank/DDBJ whole genome shotgun (WGS) entry which is preliminary data.</text>
</comment>
<sequence length="735" mass="80805">MKSNLGVVLLGLAALSGCGSDSGGGGNENQAPSVTIASVDVNEKSEVTLEANAVDTDGSIVSYQWEVTSDHVIELSDTTSSTLSFVAPEVFEDTEMTFQVTVTDAQGASATSQATVVVNQLTIPLTIKGLATDEPLRNAEVNLFINGQEAGFSAVTDMDGVYELAVELDDSQIDSFLSLQVKGVEAQSAAELMSLMGTVDFLVQLAGSDTVLDRDESASVNITNVTTAIYGLIYRDNEGSLPVTNEALEEAMQALDFDEVLELATLIKVAIDHGPLDEDLALPASIDSTLSLVTDLDSLVLYSTQVQGNPEVATSYEALFEDENLLPASNVMLEGRVYMLPPCEECFSRGSFSLEEDGTGTFYGYNGIAQLNWSEENGEITMVLDSGDDFERYSHYDYELMTSIYDNYHYDYRFSVISSVNHSHVLNVTSIRTVSAFDRDNPNNHIAPPEISESSRVMPALEEANIEPIEFEMGDQIAIEHDEKSIENYQSIQSASDTFMHYSADIFALNEGGVAESRVVGQDMNWSLEGGSLFLEEGSSQMRVSVLTSNGATENFFVNDIYVDGELSNSVVYKGSISTSFPSFVGEAIPGVYRYNKVSSIEENNLNHFWLELSESGRAYTISTRDVDGNGQLESSEVRIMYGQWSIDDGQLEITRYFDENGDYNPLCFDGSMAGCWLYNTRTWQLLEQKNNALLVYHEHNFPADDVNRFNASIRRDTRTLYKAERPVEIDLTIE</sequence>